<feature type="compositionally biased region" description="Basic and acidic residues" evidence="1">
    <location>
        <begin position="34"/>
        <end position="53"/>
    </location>
</feature>
<evidence type="ECO:0000256" key="1">
    <source>
        <dbReference type="SAM" id="MobiDB-lite"/>
    </source>
</evidence>
<dbReference type="AlphaFoldDB" id="A0AAV6TSC8"/>
<protein>
    <submittedName>
        <fullName evidence="2">Uncharacterized protein</fullName>
    </submittedName>
</protein>
<reference evidence="2 3" key="1">
    <citation type="journal article" date="2022" name="Nat. Ecol. Evol.">
        <title>A masculinizing supergene underlies an exaggerated male reproductive morph in a spider.</title>
        <authorList>
            <person name="Hendrickx F."/>
            <person name="De Corte Z."/>
            <person name="Sonet G."/>
            <person name="Van Belleghem S.M."/>
            <person name="Kostlbacher S."/>
            <person name="Vangestel C."/>
        </authorList>
    </citation>
    <scope>NUCLEOTIDE SEQUENCE [LARGE SCALE GENOMIC DNA]</scope>
    <source>
        <strain evidence="2">W744_W776</strain>
    </source>
</reference>
<dbReference type="Proteomes" id="UP000827092">
    <property type="component" value="Unassembled WGS sequence"/>
</dbReference>
<organism evidence="2 3">
    <name type="scientific">Oedothorax gibbosus</name>
    <dbReference type="NCBI Taxonomy" id="931172"/>
    <lineage>
        <taxon>Eukaryota</taxon>
        <taxon>Metazoa</taxon>
        <taxon>Ecdysozoa</taxon>
        <taxon>Arthropoda</taxon>
        <taxon>Chelicerata</taxon>
        <taxon>Arachnida</taxon>
        <taxon>Araneae</taxon>
        <taxon>Araneomorphae</taxon>
        <taxon>Entelegynae</taxon>
        <taxon>Araneoidea</taxon>
        <taxon>Linyphiidae</taxon>
        <taxon>Erigoninae</taxon>
        <taxon>Oedothorax</taxon>
    </lineage>
</organism>
<accession>A0AAV6TSC8</accession>
<dbReference type="EMBL" id="JAFNEN010001196">
    <property type="protein sequence ID" value="KAG8174508.1"/>
    <property type="molecule type" value="Genomic_DNA"/>
</dbReference>
<feature type="region of interest" description="Disordered" evidence="1">
    <location>
        <begin position="32"/>
        <end position="73"/>
    </location>
</feature>
<gene>
    <name evidence="2" type="ORF">JTE90_000361</name>
</gene>
<keyword evidence="3" id="KW-1185">Reference proteome</keyword>
<evidence type="ECO:0000313" key="3">
    <source>
        <dbReference type="Proteomes" id="UP000827092"/>
    </source>
</evidence>
<evidence type="ECO:0000313" key="2">
    <source>
        <dbReference type="EMBL" id="KAG8174508.1"/>
    </source>
</evidence>
<proteinExistence type="predicted"/>
<sequence>MVGVADLDKVVYKEQRFRRELTWAFGLEAGGTPKKKEDWTEDQKTCAPEDQKTCARPKTTSKGPRVVSATSTPLVGRPGGLIYKIAGT</sequence>
<name>A0AAV6TSC8_9ARAC</name>
<feature type="compositionally biased region" description="Polar residues" evidence="1">
    <location>
        <begin position="58"/>
        <end position="73"/>
    </location>
</feature>
<comment type="caution">
    <text evidence="2">The sequence shown here is derived from an EMBL/GenBank/DDBJ whole genome shotgun (WGS) entry which is preliminary data.</text>
</comment>